<comment type="caution">
    <text evidence="1">The sequence shown here is derived from an EMBL/GenBank/DDBJ whole genome shotgun (WGS) entry which is preliminary data.</text>
</comment>
<evidence type="ECO:0000313" key="1">
    <source>
        <dbReference type="EMBL" id="KAK4215239.1"/>
    </source>
</evidence>
<reference evidence="1" key="1">
    <citation type="journal article" date="2023" name="Mol. Phylogenet. Evol.">
        <title>Genome-scale phylogeny and comparative genomics of the fungal order Sordariales.</title>
        <authorList>
            <person name="Hensen N."/>
            <person name="Bonometti L."/>
            <person name="Westerberg I."/>
            <person name="Brannstrom I.O."/>
            <person name="Guillou S."/>
            <person name="Cros-Aarteil S."/>
            <person name="Calhoun S."/>
            <person name="Haridas S."/>
            <person name="Kuo A."/>
            <person name="Mondo S."/>
            <person name="Pangilinan J."/>
            <person name="Riley R."/>
            <person name="LaButti K."/>
            <person name="Andreopoulos B."/>
            <person name="Lipzen A."/>
            <person name="Chen C."/>
            <person name="Yan M."/>
            <person name="Daum C."/>
            <person name="Ng V."/>
            <person name="Clum A."/>
            <person name="Steindorff A."/>
            <person name="Ohm R.A."/>
            <person name="Martin F."/>
            <person name="Silar P."/>
            <person name="Natvig D.O."/>
            <person name="Lalanne C."/>
            <person name="Gautier V."/>
            <person name="Ament-Velasquez S.L."/>
            <person name="Kruys A."/>
            <person name="Hutchinson M.I."/>
            <person name="Powell A.J."/>
            <person name="Barry K."/>
            <person name="Miller A.N."/>
            <person name="Grigoriev I.V."/>
            <person name="Debuchy R."/>
            <person name="Gladieux P."/>
            <person name="Hiltunen Thoren M."/>
            <person name="Johannesson H."/>
        </authorList>
    </citation>
    <scope>NUCLEOTIDE SEQUENCE</scope>
    <source>
        <strain evidence="1">PSN293</strain>
    </source>
</reference>
<name>A0AAN6Y9N4_9PEZI</name>
<dbReference type="AlphaFoldDB" id="A0AAN6Y9N4"/>
<protein>
    <submittedName>
        <fullName evidence="1">Uncharacterized protein</fullName>
    </submittedName>
</protein>
<reference evidence="1" key="2">
    <citation type="submission" date="2023-05" db="EMBL/GenBank/DDBJ databases">
        <authorList>
            <consortium name="Lawrence Berkeley National Laboratory"/>
            <person name="Steindorff A."/>
            <person name="Hensen N."/>
            <person name="Bonometti L."/>
            <person name="Westerberg I."/>
            <person name="Brannstrom I.O."/>
            <person name="Guillou S."/>
            <person name="Cros-Aarteil S."/>
            <person name="Calhoun S."/>
            <person name="Haridas S."/>
            <person name="Kuo A."/>
            <person name="Mondo S."/>
            <person name="Pangilinan J."/>
            <person name="Riley R."/>
            <person name="Labutti K."/>
            <person name="Andreopoulos B."/>
            <person name="Lipzen A."/>
            <person name="Chen C."/>
            <person name="Yanf M."/>
            <person name="Daum C."/>
            <person name="Ng V."/>
            <person name="Clum A."/>
            <person name="Ohm R."/>
            <person name="Martin F."/>
            <person name="Silar P."/>
            <person name="Natvig D."/>
            <person name="Lalanne C."/>
            <person name="Gautier V."/>
            <person name="Ament-Velasquez S.L."/>
            <person name="Kruys A."/>
            <person name="Hutchinson M.I."/>
            <person name="Powell A.J."/>
            <person name="Barry K."/>
            <person name="Miller A.N."/>
            <person name="Grigoriev I.V."/>
            <person name="Debuchy R."/>
            <person name="Gladieux P."/>
            <person name="Thoren M.H."/>
            <person name="Johannesson H."/>
        </authorList>
    </citation>
    <scope>NUCLEOTIDE SEQUENCE</scope>
    <source>
        <strain evidence="1">PSN293</strain>
    </source>
</reference>
<dbReference type="EMBL" id="MU858082">
    <property type="protein sequence ID" value="KAK4215239.1"/>
    <property type="molecule type" value="Genomic_DNA"/>
</dbReference>
<sequence length="375" mass="41922">MASQEGDVGSSSSASSGLSHIHILQGCSFPSRQDWIGMLALNCLHVAGGGKLTLGSCGSPTVFKVLSDRCMENSDKISVPTVITVALLTDPNVVLGLESSVRPPGSGVYFVKDENSRKSRNLRHTWALDDRELYEHASTFEIDSGLWSACRESKAVIQEVYRKRGLHPFIIPSRNKQSNLIQSVTGEPIVSFVKHDTPELDHPKELESWTETPLFTILPRADLGICKIELWPSGCPKLPQSMHPFYSTSPAYGLVVPEYLQEMWKHLRFLALDLPPELWRLYRPSQGKGFPTSPIETLMVEILGMPYPHLYPHLETIFIIDWELKTRPEVEDFARLPIKFTGNGVRFVAYQYVGKAKEAHELPAVEIRGSSQAVK</sequence>
<evidence type="ECO:0000313" key="2">
    <source>
        <dbReference type="Proteomes" id="UP001301769"/>
    </source>
</evidence>
<gene>
    <name evidence="1" type="ORF">QBC37DRAFT_459408</name>
</gene>
<organism evidence="1 2">
    <name type="scientific">Rhypophila decipiens</name>
    <dbReference type="NCBI Taxonomy" id="261697"/>
    <lineage>
        <taxon>Eukaryota</taxon>
        <taxon>Fungi</taxon>
        <taxon>Dikarya</taxon>
        <taxon>Ascomycota</taxon>
        <taxon>Pezizomycotina</taxon>
        <taxon>Sordariomycetes</taxon>
        <taxon>Sordariomycetidae</taxon>
        <taxon>Sordariales</taxon>
        <taxon>Naviculisporaceae</taxon>
        <taxon>Rhypophila</taxon>
    </lineage>
</organism>
<proteinExistence type="predicted"/>
<dbReference type="Proteomes" id="UP001301769">
    <property type="component" value="Unassembled WGS sequence"/>
</dbReference>
<keyword evidence="2" id="KW-1185">Reference proteome</keyword>
<accession>A0AAN6Y9N4</accession>